<gene>
    <name evidence="1" type="ORF">P8T80_10595</name>
</gene>
<proteinExistence type="predicted"/>
<comment type="caution">
    <text evidence="1">The sequence shown here is derived from an EMBL/GenBank/DDBJ whole genome shotgun (WGS) entry which is preliminary data.</text>
</comment>
<keyword evidence="2" id="KW-1185">Reference proteome</keyword>
<accession>A0ABU3PPS6</accession>
<organism evidence="1 2">
    <name type="scientific">Corynebacterium rouxii</name>
    <dbReference type="NCBI Taxonomy" id="2719119"/>
    <lineage>
        <taxon>Bacteria</taxon>
        <taxon>Bacillati</taxon>
        <taxon>Actinomycetota</taxon>
        <taxon>Actinomycetes</taxon>
        <taxon>Mycobacteriales</taxon>
        <taxon>Corynebacteriaceae</taxon>
        <taxon>Corynebacterium</taxon>
    </lineage>
</organism>
<reference evidence="1 2" key="1">
    <citation type="submission" date="2023-03" db="EMBL/GenBank/DDBJ databases">
        <title>Whole genome sequence of the first Corynebacterium rouxii strains isolated in Brazil: a recent member of Corynebacterium diphtheriae complex.</title>
        <authorList>
            <person name="Vieira V."/>
            <person name="Ramos J.N."/>
            <person name="Araujo M.R.B."/>
            <person name="Baio P.V."/>
            <person name="Sant'Anna L.O."/>
            <person name="Veras J.F.C."/>
            <person name="Vieira E.M.D."/>
            <person name="Sousa M.A.B."/>
            <person name="Camargo C.H."/>
            <person name="Sacchi C.T."/>
            <person name="Campos K.R."/>
            <person name="Santos M.B.N."/>
            <person name="Bokermann S."/>
            <person name="Alvim L.B."/>
            <person name="Santos L.S."/>
            <person name="Mattos-Guaraldi A.L."/>
        </authorList>
    </citation>
    <scope>NUCLEOTIDE SEQUENCE [LARGE SCALE GENOMIC DNA]</scope>
    <source>
        <strain evidence="1 2">70862</strain>
    </source>
</reference>
<sequence length="126" mass="13914">MPTLNQPLPHSSHRIVLGELTLPKIFKKDNVEIKNADIKDLSLDIVVPITLKVSKAHVAGNDTALPLSEVNGIQVITVSGDTFQRTEAGDKYTYKLPEIHVDSQVAKAGRVNFYFRPGRAYCTTAR</sequence>
<evidence type="ECO:0000313" key="2">
    <source>
        <dbReference type="Proteomes" id="UP001265983"/>
    </source>
</evidence>
<protein>
    <submittedName>
        <fullName evidence="1">Uncharacterized protein</fullName>
    </submittedName>
</protein>
<evidence type="ECO:0000313" key="1">
    <source>
        <dbReference type="EMBL" id="MDT9411811.1"/>
    </source>
</evidence>
<dbReference type="Proteomes" id="UP001265983">
    <property type="component" value="Unassembled WGS sequence"/>
</dbReference>
<dbReference type="EMBL" id="JARUHM010000013">
    <property type="protein sequence ID" value="MDT9411811.1"/>
    <property type="molecule type" value="Genomic_DNA"/>
</dbReference>
<dbReference type="RefSeq" id="WP_315644532.1">
    <property type="nucleotide sequence ID" value="NZ_JARUHM010000013.1"/>
</dbReference>
<name>A0ABU3PPS6_9CORY</name>